<feature type="transmembrane region" description="Helical" evidence="6">
    <location>
        <begin position="92"/>
        <end position="112"/>
    </location>
</feature>
<evidence type="ECO:0000256" key="5">
    <source>
        <dbReference type="ARBA" id="ARBA00023136"/>
    </source>
</evidence>
<evidence type="ECO:0000256" key="4">
    <source>
        <dbReference type="ARBA" id="ARBA00022989"/>
    </source>
</evidence>
<dbReference type="RefSeq" id="WP_377712190.1">
    <property type="nucleotide sequence ID" value="NZ_JBHTJM010000001.1"/>
</dbReference>
<protein>
    <submittedName>
        <fullName evidence="7">MFS transporter</fullName>
    </submittedName>
</protein>
<keyword evidence="3 6" id="KW-0812">Transmembrane</keyword>
<dbReference type="Gene3D" id="1.20.1250.20">
    <property type="entry name" value="MFS general substrate transporter like domains"/>
    <property type="match status" value="1"/>
</dbReference>
<evidence type="ECO:0000313" key="7">
    <source>
        <dbReference type="EMBL" id="MFD0962486.1"/>
    </source>
</evidence>
<accession>A0ABW3HY89</accession>
<keyword evidence="5 6" id="KW-0472">Membrane</keyword>
<evidence type="ECO:0000256" key="3">
    <source>
        <dbReference type="ARBA" id="ARBA00022692"/>
    </source>
</evidence>
<sequence length="438" mass="49191">MTKFIKGSKKVLNAWAFYDWANSVYNLTIVSALFPIFYGALFLKGEAIDFLFLENKSYDIVLIYVTAFGYLVVSIISPILSGIADYTGNKKLFLRLFCYIGSISSMMLYFFSKDNLELSFLFYAIALIGFWGSLVFYNSYLPDIAYPEQQDAISAKGFSMGYIGSVVLLVFNLALVMFPQSFGIKGDTAGEMKMQAMRISFLTVGIWWFGFSHYSYKYLPNLKTGKKVTSEVLVNGFRELSKVWKSFTESMQLKRFIIAFFVYSMAVQTVMTVATIFGEKEINWGDEDNKSTGLIVSILLIQLVAVLGAQLTSKLSSKIGNVKTLILINGIWIGLCCYAFFVYSPFQFYIAAAGVGMVMGGVQALSRSTYSKFLPETTDTTSYFSFYDVTEKCAMVIGLFLYGFIGDMTGSSRNSILALIFFFIIGLILLFRVPKKNE</sequence>
<evidence type="ECO:0000313" key="8">
    <source>
        <dbReference type="Proteomes" id="UP001596997"/>
    </source>
</evidence>
<name>A0ABW3HY89_9FLAO</name>
<dbReference type="InterPro" id="IPR050495">
    <property type="entry name" value="ATG22/LtaA_families"/>
</dbReference>
<evidence type="ECO:0000256" key="1">
    <source>
        <dbReference type="ARBA" id="ARBA00004127"/>
    </source>
</evidence>
<keyword evidence="8" id="KW-1185">Reference proteome</keyword>
<dbReference type="Proteomes" id="UP001596997">
    <property type="component" value="Unassembled WGS sequence"/>
</dbReference>
<dbReference type="EMBL" id="JBHTJM010000001">
    <property type="protein sequence ID" value="MFD0962486.1"/>
    <property type="molecule type" value="Genomic_DNA"/>
</dbReference>
<organism evidence="7 8">
    <name type="scientific">Pseudofulvibacter geojedonensis</name>
    <dbReference type="NCBI Taxonomy" id="1123758"/>
    <lineage>
        <taxon>Bacteria</taxon>
        <taxon>Pseudomonadati</taxon>
        <taxon>Bacteroidota</taxon>
        <taxon>Flavobacteriia</taxon>
        <taxon>Flavobacteriales</taxon>
        <taxon>Flavobacteriaceae</taxon>
        <taxon>Pseudofulvibacter</taxon>
    </lineage>
</organism>
<dbReference type="InterPro" id="IPR036259">
    <property type="entry name" value="MFS_trans_sf"/>
</dbReference>
<feature type="transmembrane region" description="Helical" evidence="6">
    <location>
        <begin position="158"/>
        <end position="178"/>
    </location>
</feature>
<dbReference type="PANTHER" id="PTHR23519">
    <property type="entry name" value="AUTOPHAGY-RELATED PROTEIN 22"/>
    <property type="match status" value="1"/>
</dbReference>
<feature type="transmembrane region" description="Helical" evidence="6">
    <location>
        <begin position="416"/>
        <end position="433"/>
    </location>
</feature>
<feature type="transmembrane region" description="Helical" evidence="6">
    <location>
        <begin position="386"/>
        <end position="404"/>
    </location>
</feature>
<reference evidence="8" key="1">
    <citation type="journal article" date="2019" name="Int. J. Syst. Evol. Microbiol.">
        <title>The Global Catalogue of Microorganisms (GCM) 10K type strain sequencing project: providing services to taxonomists for standard genome sequencing and annotation.</title>
        <authorList>
            <consortium name="The Broad Institute Genomics Platform"/>
            <consortium name="The Broad Institute Genome Sequencing Center for Infectious Disease"/>
            <person name="Wu L."/>
            <person name="Ma J."/>
        </authorList>
    </citation>
    <scope>NUCLEOTIDE SEQUENCE [LARGE SCALE GENOMIC DNA]</scope>
    <source>
        <strain evidence="8">CCUG 62114</strain>
    </source>
</reference>
<gene>
    <name evidence="7" type="ORF">ACFQ1O_00540</name>
</gene>
<feature type="transmembrane region" description="Helical" evidence="6">
    <location>
        <begin position="348"/>
        <end position="365"/>
    </location>
</feature>
<feature type="transmembrane region" description="Helical" evidence="6">
    <location>
        <begin position="256"/>
        <end position="277"/>
    </location>
</feature>
<dbReference type="InterPro" id="IPR024671">
    <property type="entry name" value="Atg22-like"/>
</dbReference>
<feature type="transmembrane region" description="Helical" evidence="6">
    <location>
        <begin position="20"/>
        <end position="41"/>
    </location>
</feature>
<dbReference type="Pfam" id="PF11700">
    <property type="entry name" value="ATG22"/>
    <property type="match status" value="1"/>
</dbReference>
<feature type="transmembrane region" description="Helical" evidence="6">
    <location>
        <begin position="118"/>
        <end position="137"/>
    </location>
</feature>
<dbReference type="SUPFAM" id="SSF103473">
    <property type="entry name" value="MFS general substrate transporter"/>
    <property type="match status" value="1"/>
</dbReference>
<feature type="transmembrane region" description="Helical" evidence="6">
    <location>
        <begin position="324"/>
        <end position="342"/>
    </location>
</feature>
<keyword evidence="2" id="KW-0813">Transport</keyword>
<evidence type="ECO:0000256" key="2">
    <source>
        <dbReference type="ARBA" id="ARBA00022448"/>
    </source>
</evidence>
<keyword evidence="4 6" id="KW-1133">Transmembrane helix</keyword>
<dbReference type="PANTHER" id="PTHR23519:SF1">
    <property type="entry name" value="AUTOPHAGY-RELATED PROTEIN 22"/>
    <property type="match status" value="1"/>
</dbReference>
<feature type="transmembrane region" description="Helical" evidence="6">
    <location>
        <begin position="292"/>
        <end position="312"/>
    </location>
</feature>
<feature type="transmembrane region" description="Helical" evidence="6">
    <location>
        <begin position="61"/>
        <end position="80"/>
    </location>
</feature>
<comment type="caution">
    <text evidence="7">The sequence shown here is derived from an EMBL/GenBank/DDBJ whole genome shotgun (WGS) entry which is preliminary data.</text>
</comment>
<proteinExistence type="predicted"/>
<feature type="transmembrane region" description="Helical" evidence="6">
    <location>
        <begin position="198"/>
        <end position="216"/>
    </location>
</feature>
<evidence type="ECO:0000256" key="6">
    <source>
        <dbReference type="SAM" id="Phobius"/>
    </source>
</evidence>
<comment type="subcellular location">
    <subcellularLocation>
        <location evidence="1">Endomembrane system</location>
        <topology evidence="1">Multi-pass membrane protein</topology>
    </subcellularLocation>
</comment>